<dbReference type="Pfam" id="PF00005">
    <property type="entry name" value="ABC_tran"/>
    <property type="match status" value="1"/>
</dbReference>
<dbReference type="SUPFAM" id="SSF52540">
    <property type="entry name" value="P-loop containing nucleoside triphosphate hydrolases"/>
    <property type="match status" value="1"/>
</dbReference>
<dbReference type="PROSITE" id="PS50893">
    <property type="entry name" value="ABC_TRANSPORTER_2"/>
    <property type="match status" value="1"/>
</dbReference>
<protein>
    <submittedName>
        <fullName evidence="8">ABC transporter ATP-binding protein</fullName>
    </submittedName>
</protein>
<dbReference type="Gene3D" id="3.40.50.300">
    <property type="entry name" value="P-loop containing nucleotide triphosphate hydrolases"/>
    <property type="match status" value="1"/>
</dbReference>
<dbReference type="InterPro" id="IPR012340">
    <property type="entry name" value="NA-bd_OB-fold"/>
</dbReference>
<dbReference type="InterPro" id="IPR003439">
    <property type="entry name" value="ABC_transporter-like_ATP-bd"/>
</dbReference>
<keyword evidence="2" id="KW-1003">Cell membrane</keyword>
<proteinExistence type="predicted"/>
<dbReference type="SMART" id="SM00382">
    <property type="entry name" value="AAA"/>
    <property type="match status" value="1"/>
</dbReference>
<reference evidence="8" key="1">
    <citation type="submission" date="2020-11" db="EMBL/GenBank/DDBJ databases">
        <title>Multidrug resistant novel bacterium Savagea serpentis sp. nov., isolated from the scats of a vine snake (Ahaetulla nasuta).</title>
        <authorList>
            <person name="Venkata Ramana V."/>
            <person name="Vikas Patil S."/>
            <person name="Yogita Lugani V."/>
        </authorList>
    </citation>
    <scope>NUCLEOTIDE SEQUENCE</scope>
    <source>
        <strain evidence="8">SN6</strain>
    </source>
</reference>
<keyword evidence="1" id="KW-0813">Transport</keyword>
<feature type="domain" description="ABC transporter" evidence="7">
    <location>
        <begin position="7"/>
        <end position="237"/>
    </location>
</feature>
<keyword evidence="4 8" id="KW-0067">ATP-binding</keyword>
<dbReference type="InterPro" id="IPR017871">
    <property type="entry name" value="ABC_transporter-like_CS"/>
</dbReference>
<comment type="caution">
    <text evidence="8">The sequence shown here is derived from an EMBL/GenBank/DDBJ whole genome shotgun (WGS) entry which is preliminary data.</text>
</comment>
<dbReference type="InterPro" id="IPR040582">
    <property type="entry name" value="OB_MalK-like"/>
</dbReference>
<sequence>MHVNKEIRFDEVSKSYGETEVVKSLNFTIREGERLILLGPSGCGKSTTLRMIAGLEPLTTGDLYMGGERVNDVPSGQRDIAMVFQNYALYPHMTVWQNITYGLRVQRVPKDEVKKRANEAVRMLKLEGYEDRLPKDLSGGQRQRVALARAIVRQSQYFLLDEPLSNLDAKLRATARKELVNIHEAYRQTFVYVTHDQVEAMTVGERIALMYEGELQMLDTPERVYHQPRNIFTATFIGSPPMNVIDVSIIDDVIQVEKQRIPLPLAWRRHLAGISQKRLTFGVRPEHLSIDKEQKEHALCGTVKYVENHGDTYAVYIDIAGVEWIALHEYRNWTQGETVYLTTESKRMHFFDRETTLSLGYPIHFLEEEQ</sequence>
<dbReference type="GO" id="GO:0140359">
    <property type="term" value="F:ABC-type transporter activity"/>
    <property type="evidence" value="ECO:0007669"/>
    <property type="project" value="InterPro"/>
</dbReference>
<dbReference type="SUPFAM" id="SSF50331">
    <property type="entry name" value="MOP-like"/>
    <property type="match status" value="1"/>
</dbReference>
<dbReference type="EMBL" id="JADKPV010000001">
    <property type="protein sequence ID" value="MBF4500487.1"/>
    <property type="molecule type" value="Genomic_DNA"/>
</dbReference>
<evidence type="ECO:0000313" key="9">
    <source>
        <dbReference type="Proteomes" id="UP000622653"/>
    </source>
</evidence>
<evidence type="ECO:0000256" key="5">
    <source>
        <dbReference type="ARBA" id="ARBA00022967"/>
    </source>
</evidence>
<dbReference type="GO" id="GO:0016887">
    <property type="term" value="F:ATP hydrolysis activity"/>
    <property type="evidence" value="ECO:0007669"/>
    <property type="project" value="InterPro"/>
</dbReference>
<keyword evidence="6" id="KW-0472">Membrane</keyword>
<dbReference type="GO" id="GO:0005524">
    <property type="term" value="F:ATP binding"/>
    <property type="evidence" value="ECO:0007669"/>
    <property type="project" value="UniProtKB-KW"/>
</dbReference>
<evidence type="ECO:0000259" key="7">
    <source>
        <dbReference type="PROSITE" id="PS50893"/>
    </source>
</evidence>
<dbReference type="Gene3D" id="2.40.50.140">
    <property type="entry name" value="Nucleic acid-binding proteins"/>
    <property type="match status" value="1"/>
</dbReference>
<dbReference type="AlphaFoldDB" id="A0A8J7G3H5"/>
<evidence type="ECO:0000256" key="1">
    <source>
        <dbReference type="ARBA" id="ARBA00022448"/>
    </source>
</evidence>
<evidence type="ECO:0000256" key="4">
    <source>
        <dbReference type="ARBA" id="ARBA00022840"/>
    </source>
</evidence>
<evidence type="ECO:0000256" key="3">
    <source>
        <dbReference type="ARBA" id="ARBA00022741"/>
    </source>
</evidence>
<dbReference type="Gene3D" id="2.40.50.100">
    <property type="match status" value="1"/>
</dbReference>
<dbReference type="PANTHER" id="PTHR43875:SF15">
    <property type="entry name" value="TREHALOSE IMPORT ATP-BINDING PROTEIN SUGC"/>
    <property type="match status" value="1"/>
</dbReference>
<dbReference type="InterPro" id="IPR047641">
    <property type="entry name" value="ABC_transpr_MalK/UgpC-like"/>
</dbReference>
<evidence type="ECO:0000256" key="2">
    <source>
        <dbReference type="ARBA" id="ARBA00022475"/>
    </source>
</evidence>
<evidence type="ECO:0000313" key="8">
    <source>
        <dbReference type="EMBL" id="MBF4500487.1"/>
    </source>
</evidence>
<dbReference type="InterPro" id="IPR015855">
    <property type="entry name" value="ABC_transpr_MalK-like"/>
</dbReference>
<keyword evidence="5" id="KW-1278">Translocase</keyword>
<organism evidence="8 9">
    <name type="scientific">Savagea serpentis</name>
    <dbReference type="NCBI Taxonomy" id="2785297"/>
    <lineage>
        <taxon>Bacteria</taxon>
        <taxon>Bacillati</taxon>
        <taxon>Bacillota</taxon>
        <taxon>Bacilli</taxon>
        <taxon>Bacillales</taxon>
        <taxon>Caryophanaceae</taxon>
        <taxon>Savagea</taxon>
    </lineage>
</organism>
<dbReference type="PANTHER" id="PTHR43875">
    <property type="entry name" value="MALTODEXTRIN IMPORT ATP-BINDING PROTEIN MSMX"/>
    <property type="match status" value="1"/>
</dbReference>
<dbReference type="InterPro" id="IPR003593">
    <property type="entry name" value="AAA+_ATPase"/>
</dbReference>
<dbReference type="FunFam" id="3.40.50.300:FF:000042">
    <property type="entry name" value="Maltose/maltodextrin ABC transporter, ATP-binding protein"/>
    <property type="match status" value="1"/>
</dbReference>
<dbReference type="PROSITE" id="PS00211">
    <property type="entry name" value="ABC_TRANSPORTER_1"/>
    <property type="match status" value="1"/>
</dbReference>
<gene>
    <name evidence="8" type="ORF">IRY55_03840</name>
</gene>
<dbReference type="Pfam" id="PF17912">
    <property type="entry name" value="OB_MalK"/>
    <property type="match status" value="1"/>
</dbReference>
<dbReference type="CDD" id="cd03301">
    <property type="entry name" value="ABC_MalK_N"/>
    <property type="match status" value="1"/>
</dbReference>
<accession>A0A8J7G3H5</accession>
<dbReference type="GO" id="GO:0055052">
    <property type="term" value="C:ATP-binding cassette (ABC) transporter complex, substrate-binding subunit-containing"/>
    <property type="evidence" value="ECO:0007669"/>
    <property type="project" value="TreeGrafter"/>
</dbReference>
<evidence type="ECO:0000256" key="6">
    <source>
        <dbReference type="ARBA" id="ARBA00023136"/>
    </source>
</evidence>
<dbReference type="InterPro" id="IPR008995">
    <property type="entry name" value="Mo/tungstate-bd_C_term_dom"/>
</dbReference>
<dbReference type="Proteomes" id="UP000622653">
    <property type="component" value="Unassembled WGS sequence"/>
</dbReference>
<name>A0A8J7G3H5_9BACL</name>
<keyword evidence="9" id="KW-1185">Reference proteome</keyword>
<dbReference type="GO" id="GO:0008643">
    <property type="term" value="P:carbohydrate transport"/>
    <property type="evidence" value="ECO:0007669"/>
    <property type="project" value="InterPro"/>
</dbReference>
<dbReference type="InterPro" id="IPR027417">
    <property type="entry name" value="P-loop_NTPase"/>
</dbReference>
<keyword evidence="3" id="KW-0547">Nucleotide-binding</keyword>